<evidence type="ECO:0000256" key="2">
    <source>
        <dbReference type="ARBA" id="ARBA00010333"/>
    </source>
</evidence>
<feature type="region of interest" description="Disordered" evidence="5">
    <location>
        <begin position="285"/>
        <end position="310"/>
    </location>
</feature>
<feature type="chain" id="PRO_5045213247" evidence="6">
    <location>
        <begin position="26"/>
        <end position="310"/>
    </location>
</feature>
<dbReference type="SMART" id="SM00062">
    <property type="entry name" value="PBPb"/>
    <property type="match status" value="1"/>
</dbReference>
<dbReference type="InterPro" id="IPR018313">
    <property type="entry name" value="SBP_3_CS"/>
</dbReference>
<dbReference type="Pfam" id="PF00497">
    <property type="entry name" value="SBP_bac_3"/>
    <property type="match status" value="1"/>
</dbReference>
<evidence type="ECO:0000256" key="1">
    <source>
        <dbReference type="ARBA" id="ARBA00004196"/>
    </source>
</evidence>
<evidence type="ECO:0000256" key="5">
    <source>
        <dbReference type="SAM" id="MobiDB-lite"/>
    </source>
</evidence>
<evidence type="ECO:0000313" key="9">
    <source>
        <dbReference type="Proteomes" id="UP001180489"/>
    </source>
</evidence>
<dbReference type="PROSITE" id="PS01039">
    <property type="entry name" value="SBP_BACTERIAL_3"/>
    <property type="match status" value="1"/>
</dbReference>
<dbReference type="PROSITE" id="PS51257">
    <property type="entry name" value="PROKAR_LIPOPROTEIN"/>
    <property type="match status" value="1"/>
</dbReference>
<evidence type="ECO:0000259" key="7">
    <source>
        <dbReference type="SMART" id="SM00062"/>
    </source>
</evidence>
<feature type="domain" description="Solute-binding protein family 3/N-terminal" evidence="7">
    <location>
        <begin position="49"/>
        <end position="277"/>
    </location>
</feature>
<evidence type="ECO:0000313" key="8">
    <source>
        <dbReference type="EMBL" id="MDT0470578.1"/>
    </source>
</evidence>
<comment type="subcellular location">
    <subcellularLocation>
        <location evidence="1">Cell envelope</location>
    </subcellularLocation>
</comment>
<gene>
    <name evidence="8" type="ORF">RM863_00295</name>
</gene>
<evidence type="ECO:0000256" key="4">
    <source>
        <dbReference type="RuleBase" id="RU003744"/>
    </source>
</evidence>
<dbReference type="Gene3D" id="3.40.190.10">
    <property type="entry name" value="Periplasmic binding protein-like II"/>
    <property type="match status" value="2"/>
</dbReference>
<dbReference type="CDD" id="cd01004">
    <property type="entry name" value="PBP2_MidA_like"/>
    <property type="match status" value="1"/>
</dbReference>
<proteinExistence type="inferred from homology"/>
<dbReference type="RefSeq" id="WP_311633700.1">
    <property type="nucleotide sequence ID" value="NZ_JAVRFF010000001.1"/>
</dbReference>
<sequence length="310" mass="32083">MRLLKTRMAAACLTVTMTAGLSACAGSGTTATTGTAEVTPPGNLVASGTLTYGTAATFPPFESKSSGGDLEGFDIDMIDSLASSMGLRTKALDTDFDGLIPALAGRRTDIVNSAMYITDKRAAQVDFVPYLVIGETLLTPRGNPKKISRVPEDLAGRTVAVTRGAIGETYMEDYNKELKRKGLASMKIMSLPSNQDAMLAVRSGRADAFDTSTPGAATTLAQSDDYTVAATFKNDTKIGIAVRKGDTAMAKALREALDLIVRSGEYAKLLKKYRLPAETDYFGAASTASPSAPGSASATAAGSASASAGS</sequence>
<feature type="signal peptide" evidence="6">
    <location>
        <begin position="1"/>
        <end position="25"/>
    </location>
</feature>
<comment type="caution">
    <text evidence="8">The sequence shown here is derived from an EMBL/GenBank/DDBJ whole genome shotgun (WGS) entry which is preliminary data.</text>
</comment>
<dbReference type="Proteomes" id="UP001180489">
    <property type="component" value="Unassembled WGS sequence"/>
</dbReference>
<protein>
    <submittedName>
        <fullName evidence="8">ABC transporter substrate-binding protein</fullName>
    </submittedName>
</protein>
<organism evidence="8 9">
    <name type="scientific">Streptomyces hintoniae</name>
    <dbReference type="NCBI Taxonomy" id="3075521"/>
    <lineage>
        <taxon>Bacteria</taxon>
        <taxon>Bacillati</taxon>
        <taxon>Actinomycetota</taxon>
        <taxon>Actinomycetes</taxon>
        <taxon>Kitasatosporales</taxon>
        <taxon>Streptomycetaceae</taxon>
        <taxon>Streptomyces</taxon>
    </lineage>
</organism>
<name>A0ABU2UBP0_9ACTN</name>
<dbReference type="InterPro" id="IPR001638">
    <property type="entry name" value="Solute-binding_3/MltF_N"/>
</dbReference>
<accession>A0ABU2UBP0</accession>
<keyword evidence="3 6" id="KW-0732">Signal</keyword>
<evidence type="ECO:0000256" key="3">
    <source>
        <dbReference type="ARBA" id="ARBA00022729"/>
    </source>
</evidence>
<comment type="similarity">
    <text evidence="2 4">Belongs to the bacterial solute-binding protein 3 family.</text>
</comment>
<dbReference type="EMBL" id="JAVRFF010000001">
    <property type="protein sequence ID" value="MDT0470578.1"/>
    <property type="molecule type" value="Genomic_DNA"/>
</dbReference>
<evidence type="ECO:0000256" key="6">
    <source>
        <dbReference type="SAM" id="SignalP"/>
    </source>
</evidence>
<reference evidence="8" key="1">
    <citation type="submission" date="2024-05" db="EMBL/GenBank/DDBJ databases">
        <title>30 novel species of actinomycetes from the DSMZ collection.</title>
        <authorList>
            <person name="Nouioui I."/>
        </authorList>
    </citation>
    <scope>NUCLEOTIDE SEQUENCE</scope>
    <source>
        <strain evidence="8">DSM 41014</strain>
    </source>
</reference>
<keyword evidence="9" id="KW-1185">Reference proteome</keyword>
<dbReference type="SUPFAM" id="SSF53850">
    <property type="entry name" value="Periplasmic binding protein-like II"/>
    <property type="match status" value="1"/>
</dbReference>
<dbReference type="PANTHER" id="PTHR35936:SF17">
    <property type="entry name" value="ARGININE-BINDING EXTRACELLULAR PROTEIN ARTP"/>
    <property type="match status" value="1"/>
</dbReference>
<dbReference type="PANTHER" id="PTHR35936">
    <property type="entry name" value="MEMBRANE-BOUND LYTIC MUREIN TRANSGLYCOSYLASE F"/>
    <property type="match status" value="1"/>
</dbReference>